<accession>A0AAD1T850</accession>
<dbReference type="EMBL" id="OW240921">
    <property type="protein sequence ID" value="CAH2318672.1"/>
    <property type="molecule type" value="Genomic_DNA"/>
</dbReference>
<evidence type="ECO:0000256" key="1">
    <source>
        <dbReference type="SAM" id="MobiDB-lite"/>
    </source>
</evidence>
<evidence type="ECO:0000313" key="2">
    <source>
        <dbReference type="EMBL" id="CAH2318672.1"/>
    </source>
</evidence>
<reference evidence="2" key="1">
    <citation type="submission" date="2022-03" db="EMBL/GenBank/DDBJ databases">
        <authorList>
            <person name="Alioto T."/>
            <person name="Alioto T."/>
            <person name="Gomez Garrido J."/>
        </authorList>
    </citation>
    <scope>NUCLEOTIDE SEQUENCE</scope>
</reference>
<dbReference type="AlphaFoldDB" id="A0AAD1T850"/>
<proteinExistence type="predicted"/>
<name>A0AAD1T850_PELCU</name>
<sequence>KDQTEKRGAYTAYQASRLAQELTALRVHQDAYLQTGTAAPNDYNMGRKSQRPTQNTSRNTQDIGDLLQRPMAASPDRTTASQDEGEQSGAEQEQSTAHPIRDPQTNRTNITPATKQDIADLLKEMRQMHAADMDLLRTEMQAVITRTQATEEDTLDLKQE</sequence>
<organism evidence="2 3">
    <name type="scientific">Pelobates cultripes</name>
    <name type="common">Western spadefoot toad</name>
    <dbReference type="NCBI Taxonomy" id="61616"/>
    <lineage>
        <taxon>Eukaryota</taxon>
        <taxon>Metazoa</taxon>
        <taxon>Chordata</taxon>
        <taxon>Craniata</taxon>
        <taxon>Vertebrata</taxon>
        <taxon>Euteleostomi</taxon>
        <taxon>Amphibia</taxon>
        <taxon>Batrachia</taxon>
        <taxon>Anura</taxon>
        <taxon>Pelobatoidea</taxon>
        <taxon>Pelobatidae</taxon>
        <taxon>Pelobates</taxon>
    </lineage>
</organism>
<gene>
    <name evidence="2" type="ORF">PECUL_23A055420</name>
</gene>
<evidence type="ECO:0000313" key="3">
    <source>
        <dbReference type="Proteomes" id="UP001295444"/>
    </source>
</evidence>
<feature type="compositionally biased region" description="Polar residues" evidence="1">
    <location>
        <begin position="51"/>
        <end position="62"/>
    </location>
</feature>
<feature type="non-terminal residue" evidence="2">
    <location>
        <position position="160"/>
    </location>
</feature>
<feature type="region of interest" description="Disordered" evidence="1">
    <location>
        <begin position="36"/>
        <end position="113"/>
    </location>
</feature>
<feature type="non-terminal residue" evidence="2">
    <location>
        <position position="1"/>
    </location>
</feature>
<keyword evidence="3" id="KW-1185">Reference proteome</keyword>
<protein>
    <submittedName>
        <fullName evidence="2">Uncharacterized protein</fullName>
    </submittedName>
</protein>
<feature type="compositionally biased region" description="Polar residues" evidence="1">
    <location>
        <begin position="103"/>
        <end position="113"/>
    </location>
</feature>
<dbReference type="Proteomes" id="UP001295444">
    <property type="component" value="Chromosome 10"/>
</dbReference>